<organism evidence="2 3">
    <name type="scientific">Luteimonas terrae</name>
    <dbReference type="NCBI Taxonomy" id="1530191"/>
    <lineage>
        <taxon>Bacteria</taxon>
        <taxon>Pseudomonadati</taxon>
        <taxon>Pseudomonadota</taxon>
        <taxon>Gammaproteobacteria</taxon>
        <taxon>Lysobacterales</taxon>
        <taxon>Lysobacteraceae</taxon>
        <taxon>Luteimonas</taxon>
    </lineage>
</organism>
<comment type="caution">
    <text evidence="2">The sequence shown here is derived from an EMBL/GenBank/DDBJ whole genome shotgun (WGS) entry which is preliminary data.</text>
</comment>
<dbReference type="AlphaFoldDB" id="A0A4R5UAI9"/>
<evidence type="ECO:0000313" key="3">
    <source>
        <dbReference type="Proteomes" id="UP000295543"/>
    </source>
</evidence>
<dbReference type="Gene3D" id="3.40.50.1820">
    <property type="entry name" value="alpha/beta hydrolase"/>
    <property type="match status" value="1"/>
</dbReference>
<dbReference type="SUPFAM" id="SSF53474">
    <property type="entry name" value="alpha/beta-Hydrolases"/>
    <property type="match status" value="1"/>
</dbReference>
<sequence>MQALSHPFAAALVAAACVAGLALGAFAWVLWSRPRDLLRVEYARQRRALRLSVHRERIDGLRWCWTARAGQDASAPVIVMLHGYTGSKENWYRLVPELDARYPLVMPDLPGWGESERMADADHGFVAEAAHVAAFLRHLDVGPVVLLGHSMGGGIAALVAAKYPDLVARVGLIDAAGVHFEGNAFGLAVLDGQNPFGIENTAAIDRYLSVLFFDRKARPPMPWPGPIAFARYRRNEAAFEQSVLDRIGRSDERFAPGDAAADIRQPAVLIWGAHDAVIDPSAMGLYAARMPQARQVLLERSGHMTIMEQPRDVADAVHWLIERGTPA</sequence>
<dbReference type="PRINTS" id="PR00111">
    <property type="entry name" value="ABHYDROLASE"/>
</dbReference>
<keyword evidence="2" id="KW-0378">Hydrolase</keyword>
<accession>A0A4R5UAI9</accession>
<dbReference type="GO" id="GO:0016020">
    <property type="term" value="C:membrane"/>
    <property type="evidence" value="ECO:0007669"/>
    <property type="project" value="TreeGrafter"/>
</dbReference>
<feature type="domain" description="AB hydrolase-1" evidence="1">
    <location>
        <begin position="76"/>
        <end position="310"/>
    </location>
</feature>
<dbReference type="GO" id="GO:0047372">
    <property type="term" value="F:monoacylglycerol lipase activity"/>
    <property type="evidence" value="ECO:0007669"/>
    <property type="project" value="TreeGrafter"/>
</dbReference>
<evidence type="ECO:0000313" key="2">
    <source>
        <dbReference type="EMBL" id="TDK31606.1"/>
    </source>
</evidence>
<proteinExistence type="predicted"/>
<reference evidence="2 3" key="1">
    <citation type="submission" date="2019-03" db="EMBL/GenBank/DDBJ databases">
        <title>Luteimonas zhaokaii sp.nov., isolated from the rectal contents of Plateau pika in Yushu, Qinghai Province, China.</title>
        <authorList>
            <person name="Zhang G."/>
        </authorList>
    </citation>
    <scope>NUCLEOTIDE SEQUENCE [LARGE SCALE GENOMIC DNA]</scope>
    <source>
        <strain evidence="2 3">THG-MD21</strain>
    </source>
</reference>
<keyword evidence="3" id="KW-1185">Reference proteome</keyword>
<dbReference type="InterPro" id="IPR050266">
    <property type="entry name" value="AB_hydrolase_sf"/>
</dbReference>
<dbReference type="InterPro" id="IPR000073">
    <property type="entry name" value="AB_hydrolase_1"/>
</dbReference>
<gene>
    <name evidence="2" type="ORF">E2F49_09175</name>
</gene>
<dbReference type="RefSeq" id="WP_133393623.1">
    <property type="nucleotide sequence ID" value="NZ_SMTG01000003.1"/>
</dbReference>
<dbReference type="GO" id="GO:0046464">
    <property type="term" value="P:acylglycerol catabolic process"/>
    <property type="evidence" value="ECO:0007669"/>
    <property type="project" value="TreeGrafter"/>
</dbReference>
<dbReference type="PANTHER" id="PTHR43798:SF5">
    <property type="entry name" value="MONOACYLGLYCEROL LIPASE ABHD6"/>
    <property type="match status" value="1"/>
</dbReference>
<name>A0A4R5UAI9_9GAMM</name>
<dbReference type="InterPro" id="IPR029058">
    <property type="entry name" value="AB_hydrolase_fold"/>
</dbReference>
<dbReference type="EMBL" id="SMTG01000003">
    <property type="protein sequence ID" value="TDK31606.1"/>
    <property type="molecule type" value="Genomic_DNA"/>
</dbReference>
<evidence type="ECO:0000259" key="1">
    <source>
        <dbReference type="Pfam" id="PF00561"/>
    </source>
</evidence>
<dbReference type="OrthoDB" id="2086224at2"/>
<dbReference type="Proteomes" id="UP000295543">
    <property type="component" value="Unassembled WGS sequence"/>
</dbReference>
<dbReference type="Pfam" id="PF00561">
    <property type="entry name" value="Abhydrolase_1"/>
    <property type="match status" value="1"/>
</dbReference>
<dbReference type="PANTHER" id="PTHR43798">
    <property type="entry name" value="MONOACYLGLYCEROL LIPASE"/>
    <property type="match status" value="1"/>
</dbReference>
<protein>
    <submittedName>
        <fullName evidence="2">Alpha/beta hydrolase</fullName>
    </submittedName>
</protein>